<evidence type="ECO:0000256" key="3">
    <source>
        <dbReference type="ARBA" id="ARBA00022960"/>
    </source>
</evidence>
<dbReference type="GO" id="GO:0009252">
    <property type="term" value="P:peptidoglycan biosynthetic process"/>
    <property type="evidence" value="ECO:0007669"/>
    <property type="project" value="UniProtKB-UniRule"/>
</dbReference>
<dbReference type="Proteomes" id="UP001317532">
    <property type="component" value="Chromosome"/>
</dbReference>
<keyword evidence="7" id="KW-0547">Nucleotide-binding</keyword>
<evidence type="ECO:0000313" key="12">
    <source>
        <dbReference type="EMBL" id="BDE07935.1"/>
    </source>
</evidence>
<evidence type="ECO:0000256" key="8">
    <source>
        <dbReference type="RuleBase" id="RU004135"/>
    </source>
</evidence>
<reference evidence="12 13" key="1">
    <citation type="journal article" date="2022" name="ISME Commun">
        <title>Vulcanimicrobium alpinus gen. nov. sp. nov., the first cultivated representative of the candidate phylum 'Eremiobacterota', is a metabolically versatile aerobic anoxygenic phototroph.</title>
        <authorList>
            <person name="Yabe S."/>
            <person name="Muto K."/>
            <person name="Abe K."/>
            <person name="Yokota A."/>
            <person name="Staudigel H."/>
            <person name="Tebo B.M."/>
        </authorList>
    </citation>
    <scope>NUCLEOTIDE SEQUENCE [LARGE SCALE GENOMIC DNA]</scope>
    <source>
        <strain evidence="12 13">WC8-2</strain>
    </source>
</reference>
<dbReference type="EMBL" id="AP025523">
    <property type="protein sequence ID" value="BDE07935.1"/>
    <property type="molecule type" value="Genomic_DNA"/>
</dbReference>
<proteinExistence type="inferred from homology"/>
<protein>
    <recommendedName>
        <fullName evidence="7">UDP-N-acetylmuramoyl-L-alanyl-D-glutamate--2,6-diaminopimelate ligase</fullName>
        <ecNumber evidence="7">6.3.2.13</ecNumber>
    </recommendedName>
    <alternativeName>
        <fullName evidence="7">Meso-A2pm-adding enzyme</fullName>
    </alternativeName>
    <alternativeName>
        <fullName evidence="7">Meso-diaminopimelate-adding enzyme</fullName>
    </alternativeName>
    <alternativeName>
        <fullName evidence="7">UDP-MurNAc-L-Ala-D-Glu:meso-diaminopimelate ligase</fullName>
    </alternativeName>
    <alternativeName>
        <fullName evidence="7">UDP-MurNAc-tripeptide synthetase</fullName>
    </alternativeName>
    <alternativeName>
        <fullName evidence="7">UDP-N-acetylmuramyl-tripeptide synthetase</fullName>
    </alternativeName>
</protein>
<sequence>MRETSGLLAALAGARVVGTPPPRIDAIASDSRAVGPGTAFVALRGERDDGHEFIGDAIARGAALIVAERAPDTEVPCVLVDDTRIAASALADAFHDRPSASMLVVGVTGTNGKTTTTHLVRDMLESSGVPCGVVGTLGGAFRERSWPLANTTPLAIELHGLLAAMRDAGARAIAMEVSSHALALRRVDHVRFAAAALTNITRDHLDFHGTFERYVAAKRRLFDLAPFAVLNVDDASGAAFAREIAGLRPITYAIDAAAMLRAEEVRLDGDGSHFRVAGTTVAIALPGRFNVRNALAAFGLGRTLGIGDREIARGLGSTKAVPGRMERIGAFGIDAVVDYAHTPDALENVLRAARETTRGRLIVVFGCGGDRDPGKRVQMGEIAARLADRVIVTSDNPRSEDPMAIAVAVATGFPHTDIVLDRRTAIRRAIDDAHAGDTVVVAGKGHETYQIVGADVRPFDDRDEVRNAFSTRAEGARR</sequence>
<comment type="cofactor">
    <cofactor evidence="7">
        <name>Mg(2+)</name>
        <dbReference type="ChEBI" id="CHEBI:18420"/>
    </cofactor>
</comment>
<feature type="binding site" evidence="7">
    <location>
        <begin position="395"/>
        <end position="398"/>
    </location>
    <ligand>
        <name>meso-2,6-diaminopimelate</name>
        <dbReference type="ChEBI" id="CHEBI:57791"/>
    </ligand>
</feature>
<dbReference type="HAMAP" id="MF_00208">
    <property type="entry name" value="MurE"/>
    <property type="match status" value="1"/>
</dbReference>
<keyword evidence="7" id="KW-0460">Magnesium</keyword>
<dbReference type="SUPFAM" id="SSF53244">
    <property type="entry name" value="MurD-like peptide ligases, peptide-binding domain"/>
    <property type="match status" value="1"/>
</dbReference>
<comment type="subcellular location">
    <subcellularLocation>
        <location evidence="7 8">Cytoplasm</location>
    </subcellularLocation>
</comment>
<keyword evidence="13" id="KW-1185">Reference proteome</keyword>
<feature type="binding site" evidence="7">
    <location>
        <position position="150"/>
    </location>
    <ligand>
        <name>UDP-N-acetyl-alpha-D-muramoyl-L-alanyl-D-glutamate</name>
        <dbReference type="ChEBI" id="CHEBI:83900"/>
    </ligand>
</feature>
<dbReference type="AlphaFoldDB" id="A0AAN2CAR2"/>
<dbReference type="Gene3D" id="3.90.190.20">
    <property type="entry name" value="Mur ligase, C-terminal domain"/>
    <property type="match status" value="1"/>
</dbReference>
<dbReference type="PANTHER" id="PTHR23135:SF4">
    <property type="entry name" value="UDP-N-ACETYLMURAMOYL-L-ALANYL-D-GLUTAMATE--2,6-DIAMINOPIMELATE LIGASE MURE HOMOLOG, CHLOROPLASTIC"/>
    <property type="match status" value="1"/>
</dbReference>
<evidence type="ECO:0000256" key="5">
    <source>
        <dbReference type="ARBA" id="ARBA00023306"/>
    </source>
</evidence>
<comment type="catalytic activity">
    <reaction evidence="7">
        <text>UDP-N-acetyl-alpha-D-muramoyl-L-alanyl-D-glutamate + meso-2,6-diaminopimelate + ATP = UDP-N-acetyl-alpha-D-muramoyl-L-alanyl-gamma-D-glutamyl-meso-2,6-diaminopimelate + ADP + phosphate + H(+)</text>
        <dbReference type="Rhea" id="RHEA:23676"/>
        <dbReference type="ChEBI" id="CHEBI:15378"/>
        <dbReference type="ChEBI" id="CHEBI:30616"/>
        <dbReference type="ChEBI" id="CHEBI:43474"/>
        <dbReference type="ChEBI" id="CHEBI:57791"/>
        <dbReference type="ChEBI" id="CHEBI:83900"/>
        <dbReference type="ChEBI" id="CHEBI:83905"/>
        <dbReference type="ChEBI" id="CHEBI:456216"/>
        <dbReference type="EC" id="6.3.2.13"/>
    </reaction>
</comment>
<dbReference type="NCBIfam" id="NF001126">
    <property type="entry name" value="PRK00139.1-4"/>
    <property type="match status" value="1"/>
</dbReference>
<keyword evidence="7" id="KW-0067">ATP-binding</keyword>
<comment type="pathway">
    <text evidence="7 8">Cell wall biogenesis; peptidoglycan biosynthesis.</text>
</comment>
<dbReference type="EC" id="6.3.2.13" evidence="7"/>
<dbReference type="Pfam" id="PF08245">
    <property type="entry name" value="Mur_ligase_M"/>
    <property type="match status" value="1"/>
</dbReference>
<dbReference type="GO" id="GO:0008360">
    <property type="term" value="P:regulation of cell shape"/>
    <property type="evidence" value="ECO:0007669"/>
    <property type="project" value="UniProtKB-KW"/>
</dbReference>
<gene>
    <name evidence="7 12" type="primary">murE</name>
    <name evidence="12" type="ORF">WPS_32110</name>
</gene>
<dbReference type="Gene3D" id="3.40.1190.10">
    <property type="entry name" value="Mur-like, catalytic domain"/>
    <property type="match status" value="1"/>
</dbReference>
<keyword evidence="5 7" id="KW-0131">Cell cycle</keyword>
<evidence type="ECO:0000259" key="9">
    <source>
        <dbReference type="Pfam" id="PF01225"/>
    </source>
</evidence>
<feature type="binding site" evidence="7">
    <location>
        <position position="186"/>
    </location>
    <ligand>
        <name>UDP-N-acetyl-alpha-D-muramoyl-L-alanyl-D-glutamate</name>
        <dbReference type="ChEBI" id="CHEBI:83900"/>
    </ligand>
</feature>
<evidence type="ECO:0000259" key="10">
    <source>
        <dbReference type="Pfam" id="PF02875"/>
    </source>
</evidence>
<dbReference type="NCBIfam" id="NF001124">
    <property type="entry name" value="PRK00139.1-2"/>
    <property type="match status" value="1"/>
</dbReference>
<organism evidence="12 13">
    <name type="scientific">Vulcanimicrobium alpinum</name>
    <dbReference type="NCBI Taxonomy" id="3016050"/>
    <lineage>
        <taxon>Bacteria</taxon>
        <taxon>Bacillati</taxon>
        <taxon>Vulcanimicrobiota</taxon>
        <taxon>Vulcanimicrobiia</taxon>
        <taxon>Vulcanimicrobiales</taxon>
        <taxon>Vulcanimicrobiaceae</taxon>
        <taxon>Vulcanimicrobium</taxon>
    </lineage>
</organism>
<evidence type="ECO:0000259" key="11">
    <source>
        <dbReference type="Pfam" id="PF08245"/>
    </source>
</evidence>
<keyword evidence="3 7" id="KW-0133">Cell shape</keyword>
<feature type="short sequence motif" description="Meso-diaminopimelate recognition motif" evidence="7">
    <location>
        <begin position="395"/>
        <end position="398"/>
    </location>
</feature>
<keyword evidence="4 7" id="KW-0573">Peptidoglycan synthesis</keyword>
<dbReference type="KEGG" id="vab:WPS_32110"/>
<keyword evidence="6 7" id="KW-0961">Cell wall biogenesis/degradation</keyword>
<dbReference type="InterPro" id="IPR036615">
    <property type="entry name" value="Mur_ligase_C_dom_sf"/>
</dbReference>
<evidence type="ECO:0000256" key="6">
    <source>
        <dbReference type="ARBA" id="ARBA00023316"/>
    </source>
</evidence>
<dbReference type="SUPFAM" id="SSF63418">
    <property type="entry name" value="MurE/MurF N-terminal domain"/>
    <property type="match status" value="1"/>
</dbReference>
<keyword evidence="7" id="KW-0963">Cytoplasm</keyword>
<comment type="function">
    <text evidence="7">Catalyzes the addition of meso-diaminopimelic acid to the nucleotide precursor UDP-N-acetylmuramoyl-L-alanyl-D-glutamate (UMAG) in the biosynthesis of bacterial cell-wall peptidoglycan.</text>
</comment>
<comment type="similarity">
    <text evidence="1 7">Belongs to the MurCDEF family. MurE subfamily.</text>
</comment>
<dbReference type="GO" id="GO:0005737">
    <property type="term" value="C:cytoplasm"/>
    <property type="evidence" value="ECO:0007669"/>
    <property type="project" value="UniProtKB-SubCell"/>
</dbReference>
<feature type="binding site" evidence="7">
    <location>
        <position position="443"/>
    </location>
    <ligand>
        <name>meso-2,6-diaminopimelate</name>
        <dbReference type="ChEBI" id="CHEBI:57791"/>
    </ligand>
</feature>
<feature type="binding site" evidence="7">
    <location>
        <position position="31"/>
    </location>
    <ligand>
        <name>UDP-N-acetyl-alpha-D-muramoyl-L-alanyl-D-glutamate</name>
        <dbReference type="ChEBI" id="CHEBI:83900"/>
    </ligand>
</feature>
<dbReference type="GO" id="GO:0051301">
    <property type="term" value="P:cell division"/>
    <property type="evidence" value="ECO:0007669"/>
    <property type="project" value="UniProtKB-KW"/>
</dbReference>
<comment type="PTM">
    <text evidence="7">Carboxylation is probably crucial for Mg(2+) binding and, consequently, for the gamma-phosphate positioning of ATP.</text>
</comment>
<evidence type="ECO:0000256" key="4">
    <source>
        <dbReference type="ARBA" id="ARBA00022984"/>
    </source>
</evidence>
<accession>A0AAN2CAR2</accession>
<keyword evidence="7 12" id="KW-0436">Ligase</keyword>
<dbReference type="RefSeq" id="WP_317995498.1">
    <property type="nucleotide sequence ID" value="NZ_AP025523.1"/>
</dbReference>
<feature type="binding site" evidence="7">
    <location>
        <position position="178"/>
    </location>
    <ligand>
        <name>UDP-N-acetyl-alpha-D-muramoyl-L-alanyl-D-glutamate</name>
        <dbReference type="ChEBI" id="CHEBI:83900"/>
    </ligand>
</feature>
<dbReference type="PANTHER" id="PTHR23135">
    <property type="entry name" value="MUR LIGASE FAMILY MEMBER"/>
    <property type="match status" value="1"/>
</dbReference>
<feature type="binding site" evidence="7">
    <location>
        <position position="371"/>
    </location>
    <ligand>
        <name>meso-2,6-diaminopimelate</name>
        <dbReference type="ChEBI" id="CHEBI:57791"/>
    </ligand>
</feature>
<feature type="binding site" evidence="7">
    <location>
        <begin position="151"/>
        <end position="152"/>
    </location>
    <ligand>
        <name>UDP-N-acetyl-alpha-D-muramoyl-L-alanyl-D-glutamate</name>
        <dbReference type="ChEBI" id="CHEBI:83900"/>
    </ligand>
</feature>
<dbReference type="Pfam" id="PF01225">
    <property type="entry name" value="Mur_ligase"/>
    <property type="match status" value="1"/>
</dbReference>
<dbReference type="GO" id="GO:0008765">
    <property type="term" value="F:UDP-N-acetylmuramoylalanyl-D-glutamate-2,6-diaminopimelate ligase activity"/>
    <property type="evidence" value="ECO:0007669"/>
    <property type="project" value="UniProtKB-UniRule"/>
</dbReference>
<evidence type="ECO:0000313" key="13">
    <source>
        <dbReference type="Proteomes" id="UP001317532"/>
    </source>
</evidence>
<name>A0AAN2CAR2_UNVUL</name>
<dbReference type="SUPFAM" id="SSF53623">
    <property type="entry name" value="MurD-like peptide ligases, catalytic domain"/>
    <property type="match status" value="1"/>
</dbReference>
<dbReference type="Pfam" id="PF02875">
    <property type="entry name" value="Mur_ligase_C"/>
    <property type="match status" value="1"/>
</dbReference>
<dbReference type="GO" id="GO:0000287">
    <property type="term" value="F:magnesium ion binding"/>
    <property type="evidence" value="ECO:0007669"/>
    <property type="project" value="UniProtKB-UniRule"/>
</dbReference>
<feature type="binding site" evidence="7">
    <location>
        <position position="447"/>
    </location>
    <ligand>
        <name>meso-2,6-diaminopimelate</name>
        <dbReference type="ChEBI" id="CHEBI:57791"/>
    </ligand>
</feature>
<dbReference type="InterPro" id="IPR004101">
    <property type="entry name" value="Mur_ligase_C"/>
</dbReference>
<evidence type="ECO:0000256" key="1">
    <source>
        <dbReference type="ARBA" id="ARBA00005898"/>
    </source>
</evidence>
<dbReference type="InterPro" id="IPR035911">
    <property type="entry name" value="MurE/MurF_N"/>
</dbReference>
<feature type="binding site" evidence="7">
    <location>
        <begin position="109"/>
        <end position="115"/>
    </location>
    <ligand>
        <name>ATP</name>
        <dbReference type="ChEBI" id="CHEBI:30616"/>
    </ligand>
</feature>
<dbReference type="GO" id="GO:0005524">
    <property type="term" value="F:ATP binding"/>
    <property type="evidence" value="ECO:0007669"/>
    <property type="project" value="UniProtKB-UniRule"/>
</dbReference>
<keyword evidence="2 7" id="KW-0132">Cell division</keyword>
<comment type="caution">
    <text evidence="7">Lacks conserved residue(s) required for the propagation of feature annotation.</text>
</comment>
<feature type="domain" description="Mur ligase C-terminal" evidence="10">
    <location>
        <begin position="323"/>
        <end position="445"/>
    </location>
</feature>
<feature type="domain" description="Mur ligase central" evidence="11">
    <location>
        <begin position="107"/>
        <end position="300"/>
    </location>
</feature>
<dbReference type="InterPro" id="IPR013221">
    <property type="entry name" value="Mur_ligase_cen"/>
</dbReference>
<evidence type="ECO:0000256" key="7">
    <source>
        <dbReference type="HAMAP-Rule" id="MF_00208"/>
    </source>
</evidence>
<dbReference type="InterPro" id="IPR036565">
    <property type="entry name" value="Mur-like_cat_sf"/>
</dbReference>
<dbReference type="Gene3D" id="3.40.1390.10">
    <property type="entry name" value="MurE/MurF, N-terminal domain"/>
    <property type="match status" value="1"/>
</dbReference>
<dbReference type="InterPro" id="IPR005761">
    <property type="entry name" value="UDP-N-AcMur-Glu-dNH2Pim_ligase"/>
</dbReference>
<dbReference type="InterPro" id="IPR000713">
    <property type="entry name" value="Mur_ligase_N"/>
</dbReference>
<feature type="domain" description="Mur ligase N-terminal catalytic" evidence="9">
    <location>
        <begin position="24"/>
        <end position="85"/>
    </location>
</feature>
<feature type="modified residue" description="N6-carboxylysine" evidence="7">
    <location>
        <position position="218"/>
    </location>
</feature>
<dbReference type="GO" id="GO:0071555">
    <property type="term" value="P:cell wall organization"/>
    <property type="evidence" value="ECO:0007669"/>
    <property type="project" value="UniProtKB-KW"/>
</dbReference>
<dbReference type="NCBIfam" id="TIGR01085">
    <property type="entry name" value="murE"/>
    <property type="match status" value="1"/>
</dbReference>
<evidence type="ECO:0000256" key="2">
    <source>
        <dbReference type="ARBA" id="ARBA00022618"/>
    </source>
</evidence>